<feature type="chain" id="PRO_5038772729" evidence="4">
    <location>
        <begin position="22"/>
        <end position="432"/>
    </location>
</feature>
<dbReference type="PROSITE" id="PS51257">
    <property type="entry name" value="PROKAR_LIPOPROTEIN"/>
    <property type="match status" value="1"/>
</dbReference>
<proteinExistence type="inferred from homology"/>
<evidence type="ECO:0000313" key="6">
    <source>
        <dbReference type="Proteomes" id="UP000245590"/>
    </source>
</evidence>
<dbReference type="PANTHER" id="PTHR30061">
    <property type="entry name" value="MALTOSE-BINDING PERIPLASMIC PROTEIN"/>
    <property type="match status" value="1"/>
</dbReference>
<name>A0A2U2RL87_9MICO</name>
<evidence type="ECO:0000313" key="5">
    <source>
        <dbReference type="EMBL" id="PWH06555.1"/>
    </source>
</evidence>
<evidence type="ECO:0000256" key="3">
    <source>
        <dbReference type="ARBA" id="ARBA00022729"/>
    </source>
</evidence>
<evidence type="ECO:0000256" key="2">
    <source>
        <dbReference type="ARBA" id="ARBA00022448"/>
    </source>
</evidence>
<keyword evidence="3 4" id="KW-0732">Signal</keyword>
<dbReference type="Pfam" id="PF01547">
    <property type="entry name" value="SBP_bac_1"/>
    <property type="match status" value="1"/>
</dbReference>
<accession>A0A2U2RL87</accession>
<keyword evidence="2" id="KW-0813">Transport</keyword>
<evidence type="ECO:0000256" key="1">
    <source>
        <dbReference type="ARBA" id="ARBA00008520"/>
    </source>
</evidence>
<comment type="caution">
    <text evidence="5">The sequence shown here is derived from an EMBL/GenBank/DDBJ whole genome shotgun (WGS) entry which is preliminary data.</text>
</comment>
<dbReference type="SUPFAM" id="SSF53850">
    <property type="entry name" value="Periplasmic binding protein-like II"/>
    <property type="match status" value="1"/>
</dbReference>
<organism evidence="5 6">
    <name type="scientific">Brachybacterium endophyticum</name>
    <dbReference type="NCBI Taxonomy" id="2182385"/>
    <lineage>
        <taxon>Bacteria</taxon>
        <taxon>Bacillati</taxon>
        <taxon>Actinomycetota</taxon>
        <taxon>Actinomycetes</taxon>
        <taxon>Micrococcales</taxon>
        <taxon>Dermabacteraceae</taxon>
        <taxon>Brachybacterium</taxon>
    </lineage>
</organism>
<dbReference type="GO" id="GO:1901982">
    <property type="term" value="F:maltose binding"/>
    <property type="evidence" value="ECO:0007669"/>
    <property type="project" value="TreeGrafter"/>
</dbReference>
<gene>
    <name evidence="5" type="ORF">DEO23_06250</name>
</gene>
<sequence length="432" mass="45790">MISRRGVLSAGAAGSAALGLAACSGGSGSSDPTDKDANGDKTITLWIMQGTNAKTDEYVDALTKAFEDRTGATLKVEVQPWDGAHDKFVTSMSGGTSPDVAEVGTTWVPEFADAGGIDPLTKDVDEAGIGDGLVQGLVDAGTLDDELYGMPWYAGVRSILADRKILEDAGVTEQPGSWDDLLEMIETIKSKNPDIIPFPIAGSSIFAGMPFVWGAGGDIAKESGGTWKATIDTPESVEGIRWYTDLALKHDASTAAASSWLETDSLAAFQQGKVAMFITGSWVPATIKVDDEELFDRLVAFTIPAKDKEVAPSFLGGSLLCRFTETEEPELAFELIKLMSTGDLATRWAKETNYFPGEQKALDAVVKDGDELTKVFAQQMTEGGTTVPVTPAWGQIEGKKTLSTLFSDVLKGTDPQKAADSAASEMDEIFKG</sequence>
<dbReference type="GO" id="GO:0055052">
    <property type="term" value="C:ATP-binding cassette (ABC) transporter complex, substrate-binding subunit-containing"/>
    <property type="evidence" value="ECO:0007669"/>
    <property type="project" value="TreeGrafter"/>
</dbReference>
<keyword evidence="6" id="KW-1185">Reference proteome</keyword>
<dbReference type="InterPro" id="IPR006311">
    <property type="entry name" value="TAT_signal"/>
</dbReference>
<reference evidence="5 6" key="1">
    <citation type="submission" date="2018-05" db="EMBL/GenBank/DDBJ databases">
        <title>Brachybacterium sp. M1HQ-2T, whole genome shotgun sequence.</title>
        <authorList>
            <person name="Tuo L."/>
        </authorList>
    </citation>
    <scope>NUCLEOTIDE SEQUENCE [LARGE SCALE GENOMIC DNA]</scope>
    <source>
        <strain evidence="5 6">M1HQ-2</strain>
    </source>
</reference>
<dbReference type="GO" id="GO:0042956">
    <property type="term" value="P:maltodextrin transmembrane transport"/>
    <property type="evidence" value="ECO:0007669"/>
    <property type="project" value="TreeGrafter"/>
</dbReference>
<dbReference type="Gene3D" id="3.40.190.10">
    <property type="entry name" value="Periplasmic binding protein-like II"/>
    <property type="match status" value="2"/>
</dbReference>
<dbReference type="AlphaFoldDB" id="A0A2U2RL87"/>
<evidence type="ECO:0000256" key="4">
    <source>
        <dbReference type="SAM" id="SignalP"/>
    </source>
</evidence>
<protein>
    <submittedName>
        <fullName evidence="5">Sugar ABC transporter substrate-binding protein</fullName>
    </submittedName>
</protein>
<comment type="similarity">
    <text evidence="1">Belongs to the bacterial solute-binding protein 1 family.</text>
</comment>
<dbReference type="CDD" id="cd14747">
    <property type="entry name" value="PBP2_MalE"/>
    <property type="match status" value="1"/>
</dbReference>
<dbReference type="InterPro" id="IPR006059">
    <property type="entry name" value="SBP"/>
</dbReference>
<dbReference type="OrthoDB" id="9780991at2"/>
<feature type="signal peptide" evidence="4">
    <location>
        <begin position="1"/>
        <end position="21"/>
    </location>
</feature>
<dbReference type="PROSITE" id="PS51318">
    <property type="entry name" value="TAT"/>
    <property type="match status" value="1"/>
</dbReference>
<dbReference type="PANTHER" id="PTHR30061:SF50">
    <property type="entry name" value="MALTOSE_MALTODEXTRIN-BINDING PERIPLASMIC PROTEIN"/>
    <property type="match status" value="1"/>
</dbReference>
<dbReference type="Proteomes" id="UP000245590">
    <property type="component" value="Unassembled WGS sequence"/>
</dbReference>
<dbReference type="GO" id="GO:0015768">
    <property type="term" value="P:maltose transport"/>
    <property type="evidence" value="ECO:0007669"/>
    <property type="project" value="TreeGrafter"/>
</dbReference>
<dbReference type="RefSeq" id="WP_109275148.1">
    <property type="nucleotide sequence ID" value="NZ_QFKX01000002.1"/>
</dbReference>
<dbReference type="EMBL" id="QFKX01000002">
    <property type="protein sequence ID" value="PWH06555.1"/>
    <property type="molecule type" value="Genomic_DNA"/>
</dbReference>